<organism evidence="3 4">
    <name type="scientific">Pseudoduganella lurida</name>
    <dbReference type="NCBI Taxonomy" id="1036180"/>
    <lineage>
        <taxon>Bacteria</taxon>
        <taxon>Pseudomonadati</taxon>
        <taxon>Pseudomonadota</taxon>
        <taxon>Betaproteobacteria</taxon>
        <taxon>Burkholderiales</taxon>
        <taxon>Oxalobacteraceae</taxon>
        <taxon>Telluria group</taxon>
        <taxon>Pseudoduganella</taxon>
    </lineage>
</organism>
<sequence length="305" mass="31800">MKILFRAFLAAAACGLTLPPVVHAASGPFEVAVTVDDLPAHGSLPPGMTRTGIAQAHINAFKAHGVPEAFGFVNAAKLAEGAGNAAVLDLWRAAGHPLGNHANSHMNLAHAPSLADWQADVVAGEPAVAARMAGADWHYFRFPNLAVGDDARGREALAWLAGRGYRIADVSIAFSDWSYTDPYARCVAKDDQTAIAALKAHYLDVVDRGIAHTLDASRRLYGRVIPLVLLTHVGGFSAVTLPDVLARLDAAGARYVPLSRALADPAYATPGGGSLITRAAGATGIALPAETRSALPALDLKEICK</sequence>
<feature type="domain" description="NodB homology" evidence="2">
    <location>
        <begin position="30"/>
        <end position="152"/>
    </location>
</feature>
<evidence type="ECO:0000259" key="2">
    <source>
        <dbReference type="Pfam" id="PF01522"/>
    </source>
</evidence>
<dbReference type="AlphaFoldDB" id="A0A562RKI7"/>
<proteinExistence type="predicted"/>
<evidence type="ECO:0000256" key="1">
    <source>
        <dbReference type="SAM" id="SignalP"/>
    </source>
</evidence>
<dbReference type="RefSeq" id="WP_145647276.1">
    <property type="nucleotide sequence ID" value="NZ_VLLB01000001.1"/>
</dbReference>
<protein>
    <submittedName>
        <fullName evidence="3">Peptidoglycan/xylan/chitin deacetylase (PgdA/CDA1 family)</fullName>
    </submittedName>
</protein>
<feature type="signal peptide" evidence="1">
    <location>
        <begin position="1"/>
        <end position="24"/>
    </location>
</feature>
<dbReference type="OrthoDB" id="115239at2"/>
<name>A0A562RKI7_9BURK</name>
<feature type="chain" id="PRO_5021757806" evidence="1">
    <location>
        <begin position="25"/>
        <end position="305"/>
    </location>
</feature>
<keyword evidence="1" id="KW-0732">Signal</keyword>
<dbReference type="InterPro" id="IPR011330">
    <property type="entry name" value="Glyco_hydro/deAcase_b/a-brl"/>
</dbReference>
<dbReference type="InterPro" id="IPR002509">
    <property type="entry name" value="NODB_dom"/>
</dbReference>
<dbReference type="GO" id="GO:0005975">
    <property type="term" value="P:carbohydrate metabolic process"/>
    <property type="evidence" value="ECO:0007669"/>
    <property type="project" value="InterPro"/>
</dbReference>
<keyword evidence="4" id="KW-1185">Reference proteome</keyword>
<comment type="caution">
    <text evidence="3">The sequence shown here is derived from an EMBL/GenBank/DDBJ whole genome shotgun (WGS) entry which is preliminary data.</text>
</comment>
<dbReference type="CDD" id="cd10960">
    <property type="entry name" value="CE4_NodB_like_1"/>
    <property type="match status" value="1"/>
</dbReference>
<dbReference type="EMBL" id="VLLB01000001">
    <property type="protein sequence ID" value="TWI69521.1"/>
    <property type="molecule type" value="Genomic_DNA"/>
</dbReference>
<gene>
    <name evidence="3" type="ORF">IP91_00590</name>
</gene>
<reference evidence="3 4" key="1">
    <citation type="journal article" date="2015" name="Stand. Genomic Sci.">
        <title>Genomic Encyclopedia of Bacterial and Archaeal Type Strains, Phase III: the genomes of soil and plant-associated and newly described type strains.</title>
        <authorList>
            <person name="Whitman W.B."/>
            <person name="Woyke T."/>
            <person name="Klenk H.P."/>
            <person name="Zhou Y."/>
            <person name="Lilburn T.G."/>
            <person name="Beck B.J."/>
            <person name="De Vos P."/>
            <person name="Vandamme P."/>
            <person name="Eisen J.A."/>
            <person name="Garrity G."/>
            <person name="Hugenholtz P."/>
            <person name="Kyrpides N.C."/>
        </authorList>
    </citation>
    <scope>NUCLEOTIDE SEQUENCE [LARGE SCALE GENOMIC DNA]</scope>
    <source>
        <strain evidence="3 4">CGMCC 1.10822</strain>
    </source>
</reference>
<dbReference type="Proteomes" id="UP000318431">
    <property type="component" value="Unassembled WGS sequence"/>
</dbReference>
<evidence type="ECO:0000313" key="3">
    <source>
        <dbReference type="EMBL" id="TWI69521.1"/>
    </source>
</evidence>
<evidence type="ECO:0000313" key="4">
    <source>
        <dbReference type="Proteomes" id="UP000318431"/>
    </source>
</evidence>
<dbReference type="Gene3D" id="3.20.20.370">
    <property type="entry name" value="Glycoside hydrolase/deacetylase"/>
    <property type="match status" value="1"/>
</dbReference>
<accession>A0A562RKI7</accession>
<dbReference type="Pfam" id="PF01522">
    <property type="entry name" value="Polysacc_deac_1"/>
    <property type="match status" value="1"/>
</dbReference>
<dbReference type="GO" id="GO:0016810">
    <property type="term" value="F:hydrolase activity, acting on carbon-nitrogen (but not peptide) bonds"/>
    <property type="evidence" value="ECO:0007669"/>
    <property type="project" value="InterPro"/>
</dbReference>
<dbReference type="SUPFAM" id="SSF88713">
    <property type="entry name" value="Glycoside hydrolase/deacetylase"/>
    <property type="match status" value="1"/>
</dbReference>